<dbReference type="AlphaFoldDB" id="A0A9X2BC52"/>
<dbReference type="Proteomes" id="UP001139011">
    <property type="component" value="Unassembled WGS sequence"/>
</dbReference>
<protein>
    <submittedName>
        <fullName evidence="2">Uncharacterized protein</fullName>
    </submittedName>
</protein>
<accession>A0A9X2BC52</accession>
<evidence type="ECO:0000256" key="1">
    <source>
        <dbReference type="SAM" id="Phobius"/>
    </source>
</evidence>
<dbReference type="EMBL" id="JAIWJX010000002">
    <property type="protein sequence ID" value="MCK6256584.1"/>
    <property type="molecule type" value="Genomic_DNA"/>
</dbReference>
<feature type="transmembrane region" description="Helical" evidence="1">
    <location>
        <begin position="30"/>
        <end position="48"/>
    </location>
</feature>
<reference evidence="2" key="1">
    <citation type="submission" date="2021-09" db="EMBL/GenBank/DDBJ databases">
        <title>Genome analysis of Fictibacillus sp. KIGAM418 isolated from marine sediment.</title>
        <authorList>
            <person name="Seo M.-J."/>
            <person name="Cho E.-S."/>
            <person name="Hwang C.Y."/>
        </authorList>
    </citation>
    <scope>NUCLEOTIDE SEQUENCE</scope>
    <source>
        <strain evidence="2">KIGAM418</strain>
    </source>
</reference>
<evidence type="ECO:0000313" key="3">
    <source>
        <dbReference type="Proteomes" id="UP001139011"/>
    </source>
</evidence>
<evidence type="ECO:0000313" key="2">
    <source>
        <dbReference type="EMBL" id="MCK6256584.1"/>
    </source>
</evidence>
<keyword evidence="1" id="KW-0472">Membrane</keyword>
<keyword evidence="1" id="KW-1133">Transmembrane helix</keyword>
<dbReference type="RefSeq" id="WP_248252233.1">
    <property type="nucleotide sequence ID" value="NZ_JAIWJX010000002.1"/>
</dbReference>
<gene>
    <name evidence="2" type="ORF">LCY76_08255</name>
</gene>
<keyword evidence="3" id="KW-1185">Reference proteome</keyword>
<keyword evidence="1" id="KW-0812">Transmembrane</keyword>
<feature type="transmembrane region" description="Helical" evidence="1">
    <location>
        <begin position="60"/>
        <end position="79"/>
    </location>
</feature>
<sequence>MKKRSKIWAYSEMVLLFLGFLLALWNGMYINSPALLFGILAAVFLFRAIERYYFKLKTEFFFNTAMVLIFILLAVIPLLK</sequence>
<comment type="caution">
    <text evidence="2">The sequence shown here is derived from an EMBL/GenBank/DDBJ whole genome shotgun (WGS) entry which is preliminary data.</text>
</comment>
<name>A0A9X2BC52_9BACL</name>
<proteinExistence type="predicted"/>
<organism evidence="2 3">
    <name type="scientific">Fictibacillus marinisediminis</name>
    <dbReference type="NCBI Taxonomy" id="2878389"/>
    <lineage>
        <taxon>Bacteria</taxon>
        <taxon>Bacillati</taxon>
        <taxon>Bacillota</taxon>
        <taxon>Bacilli</taxon>
        <taxon>Bacillales</taxon>
        <taxon>Fictibacillaceae</taxon>
        <taxon>Fictibacillus</taxon>
    </lineage>
</organism>
<feature type="transmembrane region" description="Helical" evidence="1">
    <location>
        <begin position="7"/>
        <end position="24"/>
    </location>
</feature>